<name>A0A1W6MU02_9HYPH</name>
<dbReference type="OrthoDB" id="9800503at2"/>
<dbReference type="InterPro" id="IPR051416">
    <property type="entry name" value="phD-YefM_TA_antitoxins"/>
</dbReference>
<keyword evidence="4" id="KW-1185">Reference proteome</keyword>
<evidence type="ECO:0000256" key="2">
    <source>
        <dbReference type="RuleBase" id="RU362080"/>
    </source>
</evidence>
<dbReference type="Proteomes" id="UP000193978">
    <property type="component" value="Chromosome"/>
</dbReference>
<accession>A0A1W6MU02</accession>
<dbReference type="PANTHER" id="PTHR35377">
    <property type="entry name" value="ANTITOXIN VAPB49-RELATED-RELATED"/>
    <property type="match status" value="1"/>
</dbReference>
<evidence type="ECO:0000256" key="1">
    <source>
        <dbReference type="ARBA" id="ARBA00009981"/>
    </source>
</evidence>
<dbReference type="EMBL" id="CP019948">
    <property type="protein sequence ID" value="ARN81078.1"/>
    <property type="molecule type" value="Genomic_DNA"/>
</dbReference>
<evidence type="ECO:0000313" key="4">
    <source>
        <dbReference type="Proteomes" id="UP000193978"/>
    </source>
</evidence>
<dbReference type="InterPro" id="IPR006442">
    <property type="entry name" value="Antitoxin_Phd/YefM"/>
</dbReference>
<dbReference type="Gene3D" id="3.40.1620.10">
    <property type="entry name" value="YefM-like domain"/>
    <property type="match status" value="1"/>
</dbReference>
<organism evidence="3 4">
    <name type="scientific">Methylocystis bryophila</name>
    <dbReference type="NCBI Taxonomy" id="655015"/>
    <lineage>
        <taxon>Bacteria</taxon>
        <taxon>Pseudomonadati</taxon>
        <taxon>Pseudomonadota</taxon>
        <taxon>Alphaproteobacteria</taxon>
        <taxon>Hyphomicrobiales</taxon>
        <taxon>Methylocystaceae</taxon>
        <taxon>Methylocystis</taxon>
    </lineage>
</organism>
<reference evidence="3 4" key="1">
    <citation type="submission" date="2017-02" db="EMBL/GenBank/DDBJ databases">
        <authorList>
            <person name="Peterson S.W."/>
        </authorList>
    </citation>
    <scope>NUCLEOTIDE SEQUENCE [LARGE SCALE GENOMIC DNA]</scope>
    <source>
        <strain evidence="3 4">S285</strain>
    </source>
</reference>
<dbReference type="AlphaFoldDB" id="A0A1W6MU02"/>
<comment type="function">
    <text evidence="2">Antitoxin component of a type II toxin-antitoxin (TA) system.</text>
</comment>
<dbReference type="STRING" id="655015.B1812_08310"/>
<dbReference type="Pfam" id="PF02604">
    <property type="entry name" value="PhdYeFM_antitox"/>
    <property type="match status" value="1"/>
</dbReference>
<dbReference type="KEGG" id="mbry:B1812_08310"/>
<evidence type="ECO:0000313" key="3">
    <source>
        <dbReference type="EMBL" id="ARN81078.1"/>
    </source>
</evidence>
<dbReference type="InterPro" id="IPR036165">
    <property type="entry name" value="YefM-like_sf"/>
</dbReference>
<dbReference type="RefSeq" id="WP_085771167.1">
    <property type="nucleotide sequence ID" value="NZ_AP027149.1"/>
</dbReference>
<gene>
    <name evidence="3" type="ORF">B1812_08310</name>
</gene>
<sequence length="76" mass="8491">METVTIHTAKTTLSQLLARVEAGEEIVLARGKEPIAKLVPFNPKRNGRRFGAYKGSVIVGPEFFEPLPEQELVVWE</sequence>
<protein>
    <recommendedName>
        <fullName evidence="2">Antitoxin</fullName>
    </recommendedName>
</protein>
<comment type="similarity">
    <text evidence="1 2">Belongs to the phD/YefM antitoxin family.</text>
</comment>
<dbReference type="NCBIfam" id="TIGR01552">
    <property type="entry name" value="phd_fam"/>
    <property type="match status" value="1"/>
</dbReference>
<proteinExistence type="inferred from homology"/>
<dbReference type="SUPFAM" id="SSF143120">
    <property type="entry name" value="YefM-like"/>
    <property type="match status" value="1"/>
</dbReference>